<proteinExistence type="predicted"/>
<organism evidence="1 2">
    <name type="scientific">Plutella xylostella</name>
    <name type="common">Diamondback moth</name>
    <name type="synonym">Plutella maculipennis</name>
    <dbReference type="NCBI Taxonomy" id="51655"/>
    <lineage>
        <taxon>Eukaryota</taxon>
        <taxon>Metazoa</taxon>
        <taxon>Ecdysozoa</taxon>
        <taxon>Arthropoda</taxon>
        <taxon>Hexapoda</taxon>
        <taxon>Insecta</taxon>
        <taxon>Pterygota</taxon>
        <taxon>Neoptera</taxon>
        <taxon>Endopterygota</taxon>
        <taxon>Lepidoptera</taxon>
        <taxon>Glossata</taxon>
        <taxon>Ditrysia</taxon>
        <taxon>Yponomeutoidea</taxon>
        <taxon>Plutellidae</taxon>
        <taxon>Plutella</taxon>
    </lineage>
</organism>
<accession>A0ABQ7PW02</accession>
<dbReference type="Proteomes" id="UP000823941">
    <property type="component" value="Chromosome 27"/>
</dbReference>
<reference evidence="1 2" key="1">
    <citation type="submission" date="2021-06" db="EMBL/GenBank/DDBJ databases">
        <title>A haploid diamondback moth (Plutella xylostella L.) genome assembly resolves 31 chromosomes and identifies a diamide resistance mutation.</title>
        <authorList>
            <person name="Ward C.M."/>
            <person name="Perry K.D."/>
            <person name="Baker G."/>
            <person name="Powis K."/>
            <person name="Heckel D.G."/>
            <person name="Baxter S.W."/>
        </authorList>
    </citation>
    <scope>NUCLEOTIDE SEQUENCE [LARGE SCALE GENOMIC DNA]</scope>
    <source>
        <strain evidence="1 2">LV</strain>
        <tissue evidence="1">Single pupa</tissue>
    </source>
</reference>
<comment type="caution">
    <text evidence="1">The sequence shown here is derived from an EMBL/GenBank/DDBJ whole genome shotgun (WGS) entry which is preliminary data.</text>
</comment>
<dbReference type="EMBL" id="JAHIBW010000027">
    <property type="protein sequence ID" value="KAG7297163.1"/>
    <property type="molecule type" value="Genomic_DNA"/>
</dbReference>
<sequence length="114" mass="12676">ASPLIFNSINIIQPVGEVPTTEARGPTVEVIEEDQTLQRVIEVTRRNSNNDSTKFRAETVVENGSTRTNFKTNSRLSDTILRKTTACTSNCDKESPSYTCIQRNVSNHSQNESS</sequence>
<evidence type="ECO:0000313" key="2">
    <source>
        <dbReference type="Proteomes" id="UP000823941"/>
    </source>
</evidence>
<feature type="non-terminal residue" evidence="1">
    <location>
        <position position="1"/>
    </location>
</feature>
<keyword evidence="2" id="KW-1185">Reference proteome</keyword>
<name>A0ABQ7PW02_PLUXY</name>
<evidence type="ECO:0000313" key="1">
    <source>
        <dbReference type="EMBL" id="KAG7297163.1"/>
    </source>
</evidence>
<protein>
    <submittedName>
        <fullName evidence="1">Uncharacterized protein</fullName>
    </submittedName>
</protein>
<feature type="non-terminal residue" evidence="1">
    <location>
        <position position="114"/>
    </location>
</feature>
<gene>
    <name evidence="1" type="ORF">JYU34_020136</name>
</gene>